<proteinExistence type="predicted"/>
<organism evidence="2 3">
    <name type="scientific">Leptidea sinapis</name>
    <dbReference type="NCBI Taxonomy" id="189913"/>
    <lineage>
        <taxon>Eukaryota</taxon>
        <taxon>Metazoa</taxon>
        <taxon>Ecdysozoa</taxon>
        <taxon>Arthropoda</taxon>
        <taxon>Hexapoda</taxon>
        <taxon>Insecta</taxon>
        <taxon>Pterygota</taxon>
        <taxon>Neoptera</taxon>
        <taxon>Endopterygota</taxon>
        <taxon>Lepidoptera</taxon>
        <taxon>Glossata</taxon>
        <taxon>Ditrysia</taxon>
        <taxon>Papilionoidea</taxon>
        <taxon>Pieridae</taxon>
        <taxon>Dismorphiinae</taxon>
        <taxon>Leptidea</taxon>
    </lineage>
</organism>
<dbReference type="Proteomes" id="UP000324832">
    <property type="component" value="Unassembled WGS sequence"/>
</dbReference>
<evidence type="ECO:0000313" key="3">
    <source>
        <dbReference type="Proteomes" id="UP000324832"/>
    </source>
</evidence>
<gene>
    <name evidence="2" type="ORF">LSINAPIS_LOCUS11865</name>
</gene>
<protein>
    <submittedName>
        <fullName evidence="2">Uncharacterized protein</fullName>
    </submittedName>
</protein>
<evidence type="ECO:0000313" key="2">
    <source>
        <dbReference type="EMBL" id="VVD01446.1"/>
    </source>
</evidence>
<dbReference type="EMBL" id="FZQP02005344">
    <property type="protein sequence ID" value="VVD01446.1"/>
    <property type="molecule type" value="Genomic_DNA"/>
</dbReference>
<feature type="region of interest" description="Disordered" evidence="1">
    <location>
        <begin position="28"/>
        <end position="78"/>
    </location>
</feature>
<keyword evidence="3" id="KW-1185">Reference proteome</keyword>
<feature type="compositionally biased region" description="Basic and acidic residues" evidence="1">
    <location>
        <begin position="41"/>
        <end position="53"/>
    </location>
</feature>
<reference evidence="2 3" key="1">
    <citation type="submission" date="2017-07" db="EMBL/GenBank/DDBJ databases">
        <authorList>
            <person name="Talla V."/>
            <person name="Backstrom N."/>
        </authorList>
    </citation>
    <scope>NUCLEOTIDE SEQUENCE [LARGE SCALE GENOMIC DNA]</scope>
</reference>
<evidence type="ECO:0000256" key="1">
    <source>
        <dbReference type="SAM" id="MobiDB-lite"/>
    </source>
</evidence>
<name>A0A5E4QSU2_9NEOP</name>
<dbReference type="AlphaFoldDB" id="A0A5E4QSU2"/>
<sequence length="93" mass="10487">MKMRGQIKNAPNIQDVECSDWHHAINGLRLREQRTTPTGVRGEEGRKDGERRARGAAGGATSYEQRNYNPTSLKTRPDTLNLPRKLALQIKTC</sequence>
<accession>A0A5E4QSU2</accession>
<feature type="compositionally biased region" description="Polar residues" evidence="1">
    <location>
        <begin position="62"/>
        <end position="74"/>
    </location>
</feature>